<proteinExistence type="predicted"/>
<dbReference type="Gene3D" id="2.40.30.20">
    <property type="match status" value="2"/>
</dbReference>
<dbReference type="PANTHER" id="PTHR21098:SF0">
    <property type="entry name" value="RIBOFLAVIN SYNTHASE"/>
    <property type="match status" value="1"/>
</dbReference>
<dbReference type="PROSITE" id="PS51177">
    <property type="entry name" value="LUMAZINE_BIND"/>
    <property type="match status" value="2"/>
</dbReference>
<dbReference type="OMA" id="IGGHAMS"/>
<evidence type="ECO:0000313" key="10">
    <source>
        <dbReference type="EMBL" id="KNE64263.1"/>
    </source>
</evidence>
<dbReference type="InterPro" id="IPR001783">
    <property type="entry name" value="Lumazine-bd"/>
</dbReference>
<dbReference type="NCBIfam" id="NF006767">
    <property type="entry name" value="PRK09289.1"/>
    <property type="match status" value="1"/>
</dbReference>
<dbReference type="GO" id="GO:0009231">
    <property type="term" value="P:riboflavin biosynthetic process"/>
    <property type="evidence" value="ECO:0007669"/>
    <property type="project" value="UniProtKB-KW"/>
</dbReference>
<evidence type="ECO:0000256" key="2">
    <source>
        <dbReference type="ARBA" id="ARBA00004887"/>
    </source>
</evidence>
<dbReference type="VEuPathDB" id="FungiDB:AMAG_09296"/>
<accession>A0A0L0SP25</accession>
<keyword evidence="11" id="KW-1185">Reference proteome</keyword>
<name>A0A0L0SP25_ALLM3</name>
<feature type="repeat" description="Lumazine-binding" evidence="8">
    <location>
        <begin position="100"/>
        <end position="199"/>
    </location>
</feature>
<evidence type="ECO:0000256" key="4">
    <source>
        <dbReference type="ARBA" id="ARBA00013950"/>
    </source>
</evidence>
<dbReference type="InterPro" id="IPR023366">
    <property type="entry name" value="ATP_synth_asu-like_sf"/>
</dbReference>
<dbReference type="STRING" id="578462.A0A0L0SP25"/>
<evidence type="ECO:0000256" key="5">
    <source>
        <dbReference type="ARBA" id="ARBA00022619"/>
    </source>
</evidence>
<dbReference type="NCBIfam" id="TIGR00187">
    <property type="entry name" value="ribE"/>
    <property type="match status" value="1"/>
</dbReference>
<keyword evidence="7" id="KW-0677">Repeat</keyword>
<protein>
    <recommendedName>
        <fullName evidence="4">Riboflavin synthase</fullName>
        <ecNumber evidence="3">2.5.1.9</ecNumber>
    </recommendedName>
</protein>
<dbReference type="SUPFAM" id="SSF63380">
    <property type="entry name" value="Riboflavin synthase domain-like"/>
    <property type="match status" value="2"/>
</dbReference>
<dbReference type="eggNOG" id="KOG3310">
    <property type="taxonomic scope" value="Eukaryota"/>
</dbReference>
<feature type="repeat" description="Lumazine-binding" evidence="8">
    <location>
        <begin position="1"/>
        <end position="99"/>
    </location>
</feature>
<comment type="function">
    <text evidence="1">Catalyzes the dismutation of two molecules of 6,7-dimethyl-8-ribityllumazine, resulting in the formation of riboflavin and 5-amino-6-(D-ribitylamino)uracil.</text>
</comment>
<gene>
    <name evidence="10" type="ORF">AMAG_09296</name>
</gene>
<keyword evidence="5" id="KW-0686">Riboflavin biosynthesis</keyword>
<dbReference type="EC" id="2.5.1.9" evidence="3"/>
<dbReference type="Proteomes" id="UP000054350">
    <property type="component" value="Unassembled WGS sequence"/>
</dbReference>
<evidence type="ECO:0000259" key="9">
    <source>
        <dbReference type="PROSITE" id="PS51177"/>
    </source>
</evidence>
<sequence>MFTGIVEIMGHVAEIIEHDTDGGWTMTIGGAGAILGDCHLGDSIAVNGTCLTVTAFTESTFKVGLAPETLQRTNLGKLQVGAKVNLERAMASHTRFGGHFVQGHVDGTATISKITPDVNSLRFEFTLPDRSLLPYLIPKGYVALDGTSLTVCDVNDVARTFTIMLVAYTQEHVVMPLKKVGDTVNVEVDMLGKYVERVVVGMLGSAPEAEEIATDGSKSSLGNLLQAHIERAVAKELAKRGD</sequence>
<dbReference type="PIRSF" id="PIRSF000498">
    <property type="entry name" value="Riboflavin_syn_A"/>
    <property type="match status" value="1"/>
</dbReference>
<dbReference type="EMBL" id="GG745344">
    <property type="protein sequence ID" value="KNE64263.1"/>
    <property type="molecule type" value="Genomic_DNA"/>
</dbReference>
<dbReference type="PANTHER" id="PTHR21098">
    <property type="entry name" value="RIBOFLAVIN SYNTHASE ALPHA CHAIN"/>
    <property type="match status" value="1"/>
</dbReference>
<dbReference type="FunFam" id="2.40.30.20:FF:000006">
    <property type="entry name" value="Riboflavin synthase, alpha subunit"/>
    <property type="match status" value="1"/>
</dbReference>
<organism evidence="10 11">
    <name type="scientific">Allomyces macrogynus (strain ATCC 38327)</name>
    <name type="common">Allomyces javanicus var. macrogynus</name>
    <dbReference type="NCBI Taxonomy" id="578462"/>
    <lineage>
        <taxon>Eukaryota</taxon>
        <taxon>Fungi</taxon>
        <taxon>Fungi incertae sedis</taxon>
        <taxon>Blastocladiomycota</taxon>
        <taxon>Blastocladiomycetes</taxon>
        <taxon>Blastocladiales</taxon>
        <taxon>Blastocladiaceae</taxon>
        <taxon>Allomyces</taxon>
    </lineage>
</organism>
<keyword evidence="6" id="KW-0808">Transferase</keyword>
<feature type="domain" description="Lumazine-binding" evidence="9">
    <location>
        <begin position="100"/>
        <end position="199"/>
    </location>
</feature>
<evidence type="ECO:0000256" key="7">
    <source>
        <dbReference type="ARBA" id="ARBA00022737"/>
    </source>
</evidence>
<dbReference type="FunFam" id="2.40.30.20:FF:000004">
    <property type="entry name" value="Riboflavin synthase, alpha subunit"/>
    <property type="match status" value="1"/>
</dbReference>
<evidence type="ECO:0000313" key="11">
    <source>
        <dbReference type="Proteomes" id="UP000054350"/>
    </source>
</evidence>
<dbReference type="AlphaFoldDB" id="A0A0L0SP25"/>
<dbReference type="CDD" id="cd00402">
    <property type="entry name" value="Riboflavin_synthase_like"/>
    <property type="match status" value="1"/>
</dbReference>
<feature type="domain" description="Lumazine-binding" evidence="9">
    <location>
        <begin position="1"/>
        <end position="99"/>
    </location>
</feature>
<evidence type="ECO:0000256" key="6">
    <source>
        <dbReference type="ARBA" id="ARBA00022679"/>
    </source>
</evidence>
<evidence type="ECO:0000256" key="1">
    <source>
        <dbReference type="ARBA" id="ARBA00002803"/>
    </source>
</evidence>
<dbReference type="InterPro" id="IPR017938">
    <property type="entry name" value="Riboflavin_synthase-like_b-brl"/>
</dbReference>
<reference evidence="10 11" key="1">
    <citation type="submission" date="2009-11" db="EMBL/GenBank/DDBJ databases">
        <title>Annotation of Allomyces macrogynus ATCC 38327.</title>
        <authorList>
            <consortium name="The Broad Institute Genome Sequencing Platform"/>
            <person name="Russ C."/>
            <person name="Cuomo C."/>
            <person name="Burger G."/>
            <person name="Gray M.W."/>
            <person name="Holland P.W.H."/>
            <person name="King N."/>
            <person name="Lang F.B.F."/>
            <person name="Roger A.J."/>
            <person name="Ruiz-Trillo I."/>
            <person name="Young S.K."/>
            <person name="Zeng Q."/>
            <person name="Gargeya S."/>
            <person name="Fitzgerald M."/>
            <person name="Haas B."/>
            <person name="Abouelleil A."/>
            <person name="Alvarado L."/>
            <person name="Arachchi H.M."/>
            <person name="Berlin A."/>
            <person name="Chapman S.B."/>
            <person name="Gearin G."/>
            <person name="Goldberg J."/>
            <person name="Griggs A."/>
            <person name="Gujja S."/>
            <person name="Hansen M."/>
            <person name="Heiman D."/>
            <person name="Howarth C."/>
            <person name="Larimer J."/>
            <person name="Lui A."/>
            <person name="MacDonald P.J.P."/>
            <person name="McCowen C."/>
            <person name="Montmayeur A."/>
            <person name="Murphy C."/>
            <person name="Neiman D."/>
            <person name="Pearson M."/>
            <person name="Priest M."/>
            <person name="Roberts A."/>
            <person name="Saif S."/>
            <person name="Shea T."/>
            <person name="Sisk P."/>
            <person name="Stolte C."/>
            <person name="Sykes S."/>
            <person name="Wortman J."/>
            <person name="Nusbaum C."/>
            <person name="Birren B."/>
        </authorList>
    </citation>
    <scope>NUCLEOTIDE SEQUENCE [LARGE SCALE GENOMIC DNA]</scope>
    <source>
        <strain evidence="10 11">ATCC 38327</strain>
    </source>
</reference>
<dbReference type="InterPro" id="IPR026017">
    <property type="entry name" value="Lumazine-bd_dom"/>
</dbReference>
<dbReference type="Pfam" id="PF00677">
    <property type="entry name" value="Lum_binding"/>
    <property type="match status" value="2"/>
</dbReference>
<evidence type="ECO:0000256" key="3">
    <source>
        <dbReference type="ARBA" id="ARBA00012827"/>
    </source>
</evidence>
<comment type="pathway">
    <text evidence="2">Cofactor biosynthesis; riboflavin biosynthesis; riboflavin from 2-hydroxy-3-oxobutyl phosphate and 5-amino-6-(D-ribitylamino)uracil: step 2/2.</text>
</comment>
<dbReference type="GO" id="GO:0004746">
    <property type="term" value="F:riboflavin synthase activity"/>
    <property type="evidence" value="ECO:0007669"/>
    <property type="project" value="UniProtKB-EC"/>
</dbReference>
<dbReference type="OrthoDB" id="10258924at2759"/>
<reference evidence="11" key="2">
    <citation type="submission" date="2009-11" db="EMBL/GenBank/DDBJ databases">
        <title>The Genome Sequence of Allomyces macrogynus strain ATCC 38327.</title>
        <authorList>
            <consortium name="The Broad Institute Genome Sequencing Platform"/>
            <person name="Russ C."/>
            <person name="Cuomo C."/>
            <person name="Shea T."/>
            <person name="Young S.K."/>
            <person name="Zeng Q."/>
            <person name="Koehrsen M."/>
            <person name="Haas B."/>
            <person name="Borodovsky M."/>
            <person name="Guigo R."/>
            <person name="Alvarado L."/>
            <person name="Berlin A."/>
            <person name="Borenstein D."/>
            <person name="Chen Z."/>
            <person name="Engels R."/>
            <person name="Freedman E."/>
            <person name="Gellesch M."/>
            <person name="Goldberg J."/>
            <person name="Griggs A."/>
            <person name="Gujja S."/>
            <person name="Heiman D."/>
            <person name="Hepburn T."/>
            <person name="Howarth C."/>
            <person name="Jen D."/>
            <person name="Larson L."/>
            <person name="Lewis B."/>
            <person name="Mehta T."/>
            <person name="Park D."/>
            <person name="Pearson M."/>
            <person name="Roberts A."/>
            <person name="Saif S."/>
            <person name="Shenoy N."/>
            <person name="Sisk P."/>
            <person name="Stolte C."/>
            <person name="Sykes S."/>
            <person name="Walk T."/>
            <person name="White J."/>
            <person name="Yandava C."/>
            <person name="Burger G."/>
            <person name="Gray M.W."/>
            <person name="Holland P.W.H."/>
            <person name="King N."/>
            <person name="Lang F.B.F."/>
            <person name="Roger A.J."/>
            <person name="Ruiz-Trillo I."/>
            <person name="Lander E."/>
            <person name="Nusbaum C."/>
        </authorList>
    </citation>
    <scope>NUCLEOTIDE SEQUENCE [LARGE SCALE GENOMIC DNA]</scope>
    <source>
        <strain evidence="11">ATCC 38327</strain>
    </source>
</reference>
<evidence type="ECO:0000256" key="8">
    <source>
        <dbReference type="PROSITE-ProRule" id="PRU00524"/>
    </source>
</evidence>